<accession>A0A6M6JQT4</accession>
<protein>
    <submittedName>
        <fullName evidence="5">SDR family oxidoreductase</fullName>
    </submittedName>
</protein>
<proteinExistence type="inferred from homology"/>
<evidence type="ECO:0000256" key="1">
    <source>
        <dbReference type="ARBA" id="ARBA00006484"/>
    </source>
</evidence>
<sequence length="228" mass="23274">MTRTVLVTGGASGIGAACAALLAEQGWAVEVADLRPGPGHHELDVADPAAWAAVLDAVGPVNALVNCGGHRSRGALVDLDVAEFERMLRVHVVGTFLGVQACARRWIADGTPGSVVTMSSVTNTQAVAGQPHYVAAKAGVAGLVRAAAVELAPHGIRVNAIAPGVIRTPMTADRLGDPEQTAWLMNRVPARRPGEPVEIAAAVGFLVSDAASYVTGTVLPVDGAWTAS</sequence>
<dbReference type="PROSITE" id="PS51257">
    <property type="entry name" value="PROKAR_LIPOPROTEIN"/>
    <property type="match status" value="1"/>
</dbReference>
<reference evidence="5 6" key="1">
    <citation type="submission" date="2020-05" db="EMBL/GenBank/DDBJ databases">
        <authorList>
            <person name="Mo P."/>
        </authorList>
    </citation>
    <scope>NUCLEOTIDE SEQUENCE [LARGE SCALE GENOMIC DNA]</scope>
    <source>
        <strain evidence="5 6">Gen01</strain>
    </source>
</reference>
<feature type="domain" description="Ketoreductase" evidence="4">
    <location>
        <begin position="3"/>
        <end position="164"/>
    </location>
</feature>
<dbReference type="InterPro" id="IPR036291">
    <property type="entry name" value="NAD(P)-bd_dom_sf"/>
</dbReference>
<gene>
    <name evidence="5" type="ORF">HOP40_30980</name>
</gene>
<dbReference type="PROSITE" id="PS00061">
    <property type="entry name" value="ADH_SHORT"/>
    <property type="match status" value="1"/>
</dbReference>
<dbReference type="EMBL" id="CP053564">
    <property type="protein sequence ID" value="QJY49640.1"/>
    <property type="molecule type" value="Genomic_DNA"/>
</dbReference>
<dbReference type="PRINTS" id="PR00080">
    <property type="entry name" value="SDRFAMILY"/>
</dbReference>
<dbReference type="SUPFAM" id="SSF51735">
    <property type="entry name" value="NAD(P)-binding Rossmann-fold domains"/>
    <property type="match status" value="1"/>
</dbReference>
<dbReference type="SMART" id="SM00822">
    <property type="entry name" value="PKS_KR"/>
    <property type="match status" value="1"/>
</dbReference>
<evidence type="ECO:0000313" key="5">
    <source>
        <dbReference type="EMBL" id="QJY49640.1"/>
    </source>
</evidence>
<dbReference type="InterPro" id="IPR002347">
    <property type="entry name" value="SDR_fam"/>
</dbReference>
<dbReference type="InterPro" id="IPR057326">
    <property type="entry name" value="KR_dom"/>
</dbReference>
<dbReference type="PANTHER" id="PTHR24321">
    <property type="entry name" value="DEHYDROGENASES, SHORT CHAIN"/>
    <property type="match status" value="1"/>
</dbReference>
<dbReference type="GO" id="GO:0016491">
    <property type="term" value="F:oxidoreductase activity"/>
    <property type="evidence" value="ECO:0007669"/>
    <property type="project" value="UniProtKB-KW"/>
</dbReference>
<dbReference type="PANTHER" id="PTHR24321:SF8">
    <property type="entry name" value="ESTRADIOL 17-BETA-DEHYDROGENASE 8-RELATED"/>
    <property type="match status" value="1"/>
</dbReference>
<organism evidence="5 6">
    <name type="scientific">Pseudonocardia broussonetiae</name>
    <dbReference type="NCBI Taxonomy" id="2736640"/>
    <lineage>
        <taxon>Bacteria</taxon>
        <taxon>Bacillati</taxon>
        <taxon>Actinomycetota</taxon>
        <taxon>Actinomycetes</taxon>
        <taxon>Pseudonocardiales</taxon>
        <taxon>Pseudonocardiaceae</taxon>
        <taxon>Pseudonocardia</taxon>
    </lineage>
</organism>
<dbReference type="Proteomes" id="UP000505377">
    <property type="component" value="Chromosome"/>
</dbReference>
<dbReference type="KEGG" id="pbro:HOP40_30980"/>
<keyword evidence="3" id="KW-0520">NAD</keyword>
<keyword evidence="2" id="KW-0560">Oxidoreductase</keyword>
<dbReference type="CDD" id="cd05233">
    <property type="entry name" value="SDR_c"/>
    <property type="match status" value="1"/>
</dbReference>
<dbReference type="InterPro" id="IPR020904">
    <property type="entry name" value="Sc_DH/Rdtase_CS"/>
</dbReference>
<dbReference type="Pfam" id="PF13561">
    <property type="entry name" value="adh_short_C2"/>
    <property type="match status" value="1"/>
</dbReference>
<dbReference type="Gene3D" id="3.40.50.720">
    <property type="entry name" value="NAD(P)-binding Rossmann-like Domain"/>
    <property type="match status" value="1"/>
</dbReference>
<evidence type="ECO:0000256" key="3">
    <source>
        <dbReference type="ARBA" id="ARBA00023027"/>
    </source>
</evidence>
<comment type="similarity">
    <text evidence="1">Belongs to the short-chain dehydrogenases/reductases (SDR) family.</text>
</comment>
<evidence type="ECO:0000256" key="2">
    <source>
        <dbReference type="ARBA" id="ARBA00023002"/>
    </source>
</evidence>
<dbReference type="AlphaFoldDB" id="A0A6M6JQT4"/>
<keyword evidence="6" id="KW-1185">Reference proteome</keyword>
<dbReference type="RefSeq" id="WP_172165908.1">
    <property type="nucleotide sequence ID" value="NZ_CP053564.1"/>
</dbReference>
<dbReference type="PRINTS" id="PR00081">
    <property type="entry name" value="GDHRDH"/>
</dbReference>
<evidence type="ECO:0000259" key="4">
    <source>
        <dbReference type="SMART" id="SM00822"/>
    </source>
</evidence>
<evidence type="ECO:0000313" key="6">
    <source>
        <dbReference type="Proteomes" id="UP000505377"/>
    </source>
</evidence>
<dbReference type="FunFam" id="3.40.50.720:FF:000084">
    <property type="entry name" value="Short-chain dehydrogenase reductase"/>
    <property type="match status" value="1"/>
</dbReference>
<name>A0A6M6JQT4_9PSEU</name>